<protein>
    <submittedName>
        <fullName evidence="2">RRM domain-containing protein</fullName>
    </submittedName>
</protein>
<dbReference type="WBParaSite" id="PS1159_v2.g15200.t2">
    <property type="protein sequence ID" value="PS1159_v2.g15200.t2"/>
    <property type="gene ID" value="PS1159_v2.g15200"/>
</dbReference>
<reference evidence="2" key="1">
    <citation type="submission" date="2022-11" db="UniProtKB">
        <authorList>
            <consortium name="WormBaseParasite"/>
        </authorList>
    </citation>
    <scope>IDENTIFICATION</scope>
</reference>
<accession>A0AC35FAD5</accession>
<evidence type="ECO:0000313" key="2">
    <source>
        <dbReference type="WBParaSite" id="PS1159_v2.g15200.t2"/>
    </source>
</evidence>
<evidence type="ECO:0000313" key="1">
    <source>
        <dbReference type="Proteomes" id="UP000887580"/>
    </source>
</evidence>
<dbReference type="Proteomes" id="UP000887580">
    <property type="component" value="Unplaced"/>
</dbReference>
<sequence length="719" mass="78841">MSEPSSTPDTSSREATGPTTPKEDPPMEAETEQPPPPQVPVAAVPAHIPVRGSAMPVLPQHGKVYIGPGAKKEAQVLGLGLSSLHRSERSDLDRAKRFAMDQSIKYLMQKQQTAHQENQQKVAMYAQALSLMARVYVGSISFEIREDQLRETFGEYGPIKSVNMSFDASTGHHKGYAFLEYEIPEGALLAQEAMNGLMMGGRNIKVERGRVQLQLGRPQAMPQAQPIIDMIMTEARKYHRIYVASVHEDLNENDLRTVFSSFGNIIKCQLAKSASGKHRGFGYIEFDTPRAAAEAITGMNMFDLGGKLMRVGKCITPPEALSYIVPNTQTQLPTAAAMAAAAITARIQAQEAAGKSGIKPPPSPELSPIRDRRRRSPPKERERKKAASPLRITAAAAQSNGTSNGKTSTRFGERSAIAPPPSIIDPLARTSSPKPIQVPVAKHRPTFAPAATVEVVEKPKAQKPKDILSRIKIQPTLKPGVKATFAHVSSGGFGGQESNIFEEEQEKKPTLSITGPETSKALAMIMESKAVAVIKDGQKPGASGALNATTFKRKSKKITGPKAKGPQLNSLNSVQALQAAEKAGAISDLIHQAGQENDEQPLSAMEIGEIRGNDARHLLMRKLMRNEHTRVMLLKKMVYPEEVDDFLKDEVKEECEKHGPVKDVTIVQVRGEIRIFVRYEKMEDATKARGIFDKRFFNGRQIEATYYDEELLNHQDYLG</sequence>
<name>A0AC35FAD5_9BILA</name>
<proteinExistence type="predicted"/>
<organism evidence="1 2">
    <name type="scientific">Panagrolaimus sp. PS1159</name>
    <dbReference type="NCBI Taxonomy" id="55785"/>
    <lineage>
        <taxon>Eukaryota</taxon>
        <taxon>Metazoa</taxon>
        <taxon>Ecdysozoa</taxon>
        <taxon>Nematoda</taxon>
        <taxon>Chromadorea</taxon>
        <taxon>Rhabditida</taxon>
        <taxon>Tylenchina</taxon>
        <taxon>Panagrolaimomorpha</taxon>
        <taxon>Panagrolaimoidea</taxon>
        <taxon>Panagrolaimidae</taxon>
        <taxon>Panagrolaimus</taxon>
    </lineage>
</organism>